<dbReference type="Gene3D" id="1.25.40.20">
    <property type="entry name" value="Ankyrin repeat-containing domain"/>
    <property type="match status" value="2"/>
</dbReference>
<dbReference type="OrthoDB" id="10254927at2759"/>
<dbReference type="SUPFAM" id="SSF48403">
    <property type="entry name" value="Ankyrin repeat"/>
    <property type="match status" value="1"/>
</dbReference>
<reference evidence="4 5" key="1">
    <citation type="submission" date="2019-08" db="EMBL/GenBank/DDBJ databases">
        <authorList>
            <person name="Alioto T."/>
            <person name="Alioto T."/>
            <person name="Gomez Garrido J."/>
        </authorList>
    </citation>
    <scope>NUCLEOTIDE SEQUENCE [LARGE SCALE GENOMIC DNA]</scope>
</reference>
<evidence type="ECO:0000313" key="4">
    <source>
        <dbReference type="EMBL" id="VVC42746.1"/>
    </source>
</evidence>
<dbReference type="AlphaFoldDB" id="A0A5E4NGD6"/>
<dbReference type="PROSITE" id="PS50088">
    <property type="entry name" value="ANK_REPEAT"/>
    <property type="match status" value="1"/>
</dbReference>
<evidence type="ECO:0000256" key="2">
    <source>
        <dbReference type="ARBA" id="ARBA00023043"/>
    </source>
</evidence>
<keyword evidence="5" id="KW-1185">Reference proteome</keyword>
<dbReference type="SMART" id="SM00248">
    <property type="entry name" value="ANK"/>
    <property type="match status" value="3"/>
</dbReference>
<dbReference type="PANTHER" id="PTHR24198">
    <property type="entry name" value="ANKYRIN REPEAT AND PROTEIN KINASE DOMAIN-CONTAINING PROTEIN"/>
    <property type="match status" value="1"/>
</dbReference>
<evidence type="ECO:0000313" key="5">
    <source>
        <dbReference type="Proteomes" id="UP000325440"/>
    </source>
</evidence>
<dbReference type="InterPro" id="IPR002110">
    <property type="entry name" value="Ankyrin_rpt"/>
</dbReference>
<evidence type="ECO:0000256" key="1">
    <source>
        <dbReference type="ARBA" id="ARBA00022737"/>
    </source>
</evidence>
<dbReference type="Pfam" id="PF00023">
    <property type="entry name" value="Ank"/>
    <property type="match status" value="1"/>
</dbReference>
<evidence type="ECO:0000256" key="3">
    <source>
        <dbReference type="PROSITE-ProRule" id="PRU00023"/>
    </source>
</evidence>
<gene>
    <name evidence="4" type="ORF">CINCED_3A025200</name>
</gene>
<feature type="repeat" description="ANK" evidence="3">
    <location>
        <begin position="143"/>
        <end position="175"/>
    </location>
</feature>
<organism evidence="4 5">
    <name type="scientific">Cinara cedri</name>
    <dbReference type="NCBI Taxonomy" id="506608"/>
    <lineage>
        <taxon>Eukaryota</taxon>
        <taxon>Metazoa</taxon>
        <taxon>Ecdysozoa</taxon>
        <taxon>Arthropoda</taxon>
        <taxon>Hexapoda</taxon>
        <taxon>Insecta</taxon>
        <taxon>Pterygota</taxon>
        <taxon>Neoptera</taxon>
        <taxon>Paraneoptera</taxon>
        <taxon>Hemiptera</taxon>
        <taxon>Sternorrhyncha</taxon>
        <taxon>Aphidomorpha</taxon>
        <taxon>Aphidoidea</taxon>
        <taxon>Aphididae</taxon>
        <taxon>Lachninae</taxon>
        <taxon>Cinara</taxon>
    </lineage>
</organism>
<keyword evidence="1" id="KW-0677">Repeat</keyword>
<dbReference type="PROSITE" id="PS50297">
    <property type="entry name" value="ANK_REP_REGION"/>
    <property type="match status" value="1"/>
</dbReference>
<accession>A0A5E4NGD6</accession>
<proteinExistence type="predicted"/>
<keyword evidence="2 3" id="KW-0040">ANK repeat</keyword>
<dbReference type="EMBL" id="CABPRJ010001988">
    <property type="protein sequence ID" value="VVC42746.1"/>
    <property type="molecule type" value="Genomic_DNA"/>
</dbReference>
<protein>
    <submittedName>
        <fullName evidence="4">Ankyrin repeat-containing domain,Ankyrin repeat</fullName>
    </submittedName>
</protein>
<name>A0A5E4NGD6_9HEMI</name>
<dbReference type="PANTHER" id="PTHR24198:SF165">
    <property type="entry name" value="ANKYRIN REPEAT-CONTAINING PROTEIN-RELATED"/>
    <property type="match status" value="1"/>
</dbReference>
<dbReference type="Proteomes" id="UP000325440">
    <property type="component" value="Unassembled WGS sequence"/>
</dbReference>
<sequence>MLSNLRWQEVLPGALYDELEKLNSGQNLNQRNVFNRLVAILQKYLEIFKQWEDIDNKKNKKKMSVDKTIQYNGFSGTLKHLLAGCGFNKILEALLIRDNSKNINAKNNEGKTPLDFAYASGNLAEMEAEEYTSRSIDVLRGQGGNTLLHLVTLSGDIQVIKDLLAAGADVKSKNEDGLTPLQLAATEEIFDVLLEAAAIDSYFTHTNITNVAEQTARAQ</sequence>
<dbReference type="InterPro" id="IPR036770">
    <property type="entry name" value="Ankyrin_rpt-contain_sf"/>
</dbReference>